<dbReference type="CDD" id="cd07041">
    <property type="entry name" value="STAS_RsbR_RsbS_like"/>
    <property type="match status" value="1"/>
</dbReference>
<dbReference type="InterPro" id="IPR002645">
    <property type="entry name" value="STAS_dom"/>
</dbReference>
<feature type="domain" description="STAS" evidence="1">
    <location>
        <begin position="135"/>
        <end position="223"/>
    </location>
</feature>
<dbReference type="AlphaFoldDB" id="A0A1H0AHA7"/>
<evidence type="ECO:0000313" key="3">
    <source>
        <dbReference type="Proteomes" id="UP000198778"/>
    </source>
</evidence>
<dbReference type="Pfam" id="PF01740">
    <property type="entry name" value="STAS"/>
    <property type="match status" value="1"/>
</dbReference>
<dbReference type="Proteomes" id="UP000198778">
    <property type="component" value="Unassembled WGS sequence"/>
</dbReference>
<protein>
    <submittedName>
        <fullName evidence="2">RsbT co-antagonist protein RsbR</fullName>
    </submittedName>
</protein>
<evidence type="ECO:0000259" key="1">
    <source>
        <dbReference type="PROSITE" id="PS50801"/>
    </source>
</evidence>
<dbReference type="SUPFAM" id="SSF52091">
    <property type="entry name" value="SpoIIaa-like"/>
    <property type="match status" value="1"/>
</dbReference>
<keyword evidence="3" id="KW-1185">Reference proteome</keyword>
<reference evidence="3" key="1">
    <citation type="submission" date="2016-10" db="EMBL/GenBank/DDBJ databases">
        <authorList>
            <person name="Varghese N."/>
            <person name="Submissions S."/>
        </authorList>
    </citation>
    <scope>NUCLEOTIDE SEQUENCE [LARGE SCALE GENOMIC DNA]</scope>
    <source>
        <strain evidence="3">CGMCC 1.10369</strain>
    </source>
</reference>
<dbReference type="RefSeq" id="WP_090840178.1">
    <property type="nucleotide sequence ID" value="NZ_FNIL01000001.1"/>
</dbReference>
<sequence>MELQLPLPLYKFNKEYEISFQSKEAELLFSVQQSVLDILDVESIAKFKGLIDHAGTVKGAEINLLSVNGSVLLCTMYADWEDGICECAFIPLSSSYHRVSDKLTGLQNRLSETNFELFEKSEELSEILKRYYKLSGPFIELTESLAIVPIFGDLSREKLQAIQANVFERAFRAQPDRVLLDFTSVGFIEKQDVGHLRDFIVTFKQMGMETVLIGMHPAHARILAPFKNELEINVDHSAKTAIKFWMEKENLRESR</sequence>
<name>A0A1H0AHA7_9BACI</name>
<dbReference type="Gene3D" id="3.30.750.24">
    <property type="entry name" value="STAS domain"/>
    <property type="match status" value="1"/>
</dbReference>
<dbReference type="InterPro" id="IPR051932">
    <property type="entry name" value="Bact_StressResp_Reg"/>
</dbReference>
<gene>
    <name evidence="2" type="ORF">SAMN04488053_101462</name>
</gene>
<accession>A0A1H0AHA7</accession>
<proteinExistence type="predicted"/>
<dbReference type="OrthoDB" id="2624594at2"/>
<dbReference type="InterPro" id="IPR036513">
    <property type="entry name" value="STAS_dom_sf"/>
</dbReference>
<dbReference type="PANTHER" id="PTHR33745">
    <property type="entry name" value="RSBT ANTAGONIST PROTEIN RSBS-RELATED"/>
    <property type="match status" value="1"/>
</dbReference>
<dbReference type="EMBL" id="FNIL01000001">
    <property type="protein sequence ID" value="SDN32156.1"/>
    <property type="molecule type" value="Genomic_DNA"/>
</dbReference>
<dbReference type="PROSITE" id="PS50801">
    <property type="entry name" value="STAS"/>
    <property type="match status" value="1"/>
</dbReference>
<dbReference type="STRING" id="745820.SAMN04488053_101462"/>
<evidence type="ECO:0000313" key="2">
    <source>
        <dbReference type="EMBL" id="SDN32156.1"/>
    </source>
</evidence>
<organism evidence="2 3">
    <name type="scientific">Alkalicoccus daliensis</name>
    <dbReference type="NCBI Taxonomy" id="745820"/>
    <lineage>
        <taxon>Bacteria</taxon>
        <taxon>Bacillati</taxon>
        <taxon>Bacillota</taxon>
        <taxon>Bacilli</taxon>
        <taxon>Bacillales</taxon>
        <taxon>Bacillaceae</taxon>
        <taxon>Alkalicoccus</taxon>
    </lineage>
</organism>